<evidence type="ECO:0000256" key="1">
    <source>
        <dbReference type="SAM" id="Phobius"/>
    </source>
</evidence>
<dbReference type="Gene3D" id="3.30.565.10">
    <property type="entry name" value="Histidine kinase-like ATPase, C-terminal domain"/>
    <property type="match status" value="1"/>
</dbReference>
<dbReference type="GO" id="GO:0005886">
    <property type="term" value="C:plasma membrane"/>
    <property type="evidence" value="ECO:0007669"/>
    <property type="project" value="TreeGrafter"/>
</dbReference>
<dbReference type="InterPro" id="IPR005467">
    <property type="entry name" value="His_kinase_dom"/>
</dbReference>
<keyword evidence="4" id="KW-1185">Reference proteome</keyword>
<dbReference type="EMBL" id="JAPDNT010000022">
    <property type="protein sequence ID" value="MCW3476690.1"/>
    <property type="molecule type" value="Genomic_DNA"/>
</dbReference>
<dbReference type="AlphaFoldDB" id="A0AA42CJA6"/>
<dbReference type="RefSeq" id="WP_264715514.1">
    <property type="nucleotide sequence ID" value="NZ_JAPDNT010000022.1"/>
</dbReference>
<evidence type="ECO:0000259" key="2">
    <source>
        <dbReference type="PROSITE" id="PS50109"/>
    </source>
</evidence>
<evidence type="ECO:0000313" key="3">
    <source>
        <dbReference type="EMBL" id="MCW3476690.1"/>
    </source>
</evidence>
<dbReference type="PANTHER" id="PTHR45569">
    <property type="entry name" value="SENSOR PROTEIN KDPD"/>
    <property type="match status" value="1"/>
</dbReference>
<keyword evidence="1" id="KW-0812">Transmembrane</keyword>
<sequence length="280" mass="30194">MTYEAVLISALVVVSGLSIVLAVWLLITRRSLAAAARERGAAVQSEQAAVRRMRVASHDLRAIGMTLHGNSGDLTAVSLPHSASIATAAADVFEMADNLHEYTMQSGAHSVLNDEEIHLAVALDDAVTAVAAAIRPGRRLWRIAPDISATLLRADRRALRHIFRRVLTVAVRNTNHDDWIDVVLQPRGDGLAVVIEDEGRVTLHPEEGDLPAEDSRGIGMRLTLARSLMEAHGGTMEIDVREGMGTRISLVFPRDRVLEAPIDRSRGVTALRPAPAAVAS</sequence>
<keyword evidence="3" id="KW-0547">Nucleotide-binding</keyword>
<dbReference type="SUPFAM" id="SSF55874">
    <property type="entry name" value="ATPase domain of HSP90 chaperone/DNA topoisomerase II/histidine kinase"/>
    <property type="match status" value="1"/>
</dbReference>
<dbReference type="InterPro" id="IPR052023">
    <property type="entry name" value="Histidine_kinase_KdpD"/>
</dbReference>
<keyword evidence="1" id="KW-1133">Transmembrane helix</keyword>
<proteinExistence type="predicted"/>
<protein>
    <submittedName>
        <fullName evidence="3">ATP-binding protein</fullName>
    </submittedName>
</protein>
<name>A0AA42CJA6_9PROT</name>
<dbReference type="InterPro" id="IPR036890">
    <property type="entry name" value="HATPase_C_sf"/>
</dbReference>
<feature type="domain" description="Histidine kinase" evidence="2">
    <location>
        <begin position="55"/>
        <end position="256"/>
    </location>
</feature>
<dbReference type="SMART" id="SM00387">
    <property type="entry name" value="HATPase_c"/>
    <property type="match status" value="1"/>
</dbReference>
<dbReference type="InterPro" id="IPR003594">
    <property type="entry name" value="HATPase_dom"/>
</dbReference>
<reference evidence="3" key="2">
    <citation type="submission" date="2022-10" db="EMBL/GenBank/DDBJ databases">
        <authorList>
            <person name="Trinh H.N."/>
        </authorList>
    </citation>
    <scope>NUCLEOTIDE SEQUENCE</scope>
    <source>
        <strain evidence="3">RN2-1</strain>
    </source>
</reference>
<dbReference type="PANTHER" id="PTHR45569:SF1">
    <property type="entry name" value="SENSOR PROTEIN KDPD"/>
    <property type="match status" value="1"/>
</dbReference>
<dbReference type="Pfam" id="PF02518">
    <property type="entry name" value="HATPase_c"/>
    <property type="match status" value="1"/>
</dbReference>
<comment type="caution">
    <text evidence="3">The sequence shown here is derived from an EMBL/GenBank/DDBJ whole genome shotgun (WGS) entry which is preliminary data.</text>
</comment>
<evidence type="ECO:0000313" key="4">
    <source>
        <dbReference type="Proteomes" id="UP001165679"/>
    </source>
</evidence>
<dbReference type="PROSITE" id="PS50109">
    <property type="entry name" value="HIS_KIN"/>
    <property type="match status" value="1"/>
</dbReference>
<organism evidence="3 4">
    <name type="scientific">Limobrevibacterium gyesilva</name>
    <dbReference type="NCBI Taxonomy" id="2991712"/>
    <lineage>
        <taxon>Bacteria</taxon>
        <taxon>Pseudomonadati</taxon>
        <taxon>Pseudomonadota</taxon>
        <taxon>Alphaproteobacteria</taxon>
        <taxon>Acetobacterales</taxon>
        <taxon>Acetobacteraceae</taxon>
        <taxon>Limobrevibacterium</taxon>
    </lineage>
</organism>
<keyword evidence="3" id="KW-0067">ATP-binding</keyword>
<dbReference type="GO" id="GO:0005524">
    <property type="term" value="F:ATP binding"/>
    <property type="evidence" value="ECO:0007669"/>
    <property type="project" value="UniProtKB-KW"/>
</dbReference>
<dbReference type="Proteomes" id="UP001165679">
    <property type="component" value="Unassembled WGS sequence"/>
</dbReference>
<reference evidence="3" key="1">
    <citation type="submission" date="2022-09" db="EMBL/GenBank/DDBJ databases">
        <title>Rhodovastum sp. nov. RN2-1 isolated from soil in Seongnam, South Korea.</title>
        <authorList>
            <person name="Le N.T."/>
        </authorList>
    </citation>
    <scope>NUCLEOTIDE SEQUENCE</scope>
    <source>
        <strain evidence="3">RN2-1</strain>
    </source>
</reference>
<gene>
    <name evidence="3" type="ORF">OL599_19170</name>
</gene>
<accession>A0AA42CJA6</accession>
<feature type="transmembrane region" description="Helical" evidence="1">
    <location>
        <begin position="6"/>
        <end position="27"/>
    </location>
</feature>
<dbReference type="GO" id="GO:0000155">
    <property type="term" value="F:phosphorelay sensor kinase activity"/>
    <property type="evidence" value="ECO:0007669"/>
    <property type="project" value="TreeGrafter"/>
</dbReference>
<keyword evidence="1" id="KW-0472">Membrane</keyword>